<dbReference type="Gene3D" id="3.90.550.10">
    <property type="entry name" value="Spore Coat Polysaccharide Biosynthesis Protein SpsA, Chain A"/>
    <property type="match status" value="1"/>
</dbReference>
<keyword evidence="2 6" id="KW-0328">Glycosyltransferase</keyword>
<sequence>MTEIFLYILLSSTGILTIYWLVAWIKIGTYRSSKKSSNQEGVSVIVCAHNELENLKSLIPLLEKQQHPNFEIIIVDDRSDDDTYDYMLERQSEKIKNVRVNQVHDHINAKKYAITLGIKAAKNDILLLTDADCTPASDQWIKEMTDGFTADTDFVIGASTYESSKGFLGQFIRYETLLTAQNYLGWAMAGNPYMAVGRNLAYRKAKFLENKGFNKFQHVTGGDDDLLVNQLARKKNTKVVIGETSLTRSEPKNSWSAYYRQKLRHLSVSKYYRLKDKILLGLQSLSNLVFWLSLIILATQTQQYEIPAGVLLFRWVFLSNLNYFTSKKIGDRMNSWLVPVLDLFYVLFVTITGTIAIFTKKVKWK</sequence>
<dbReference type="InterPro" id="IPR029044">
    <property type="entry name" value="Nucleotide-diphossugar_trans"/>
</dbReference>
<keyword evidence="3 6" id="KW-0808">Transferase</keyword>
<dbReference type="InterPro" id="IPR001173">
    <property type="entry name" value="Glyco_trans_2-like"/>
</dbReference>
<accession>A0ABT3CSM9</accession>
<comment type="similarity">
    <text evidence="1">Belongs to the glycosyltransferase 2 family.</text>
</comment>
<dbReference type="Pfam" id="PF00535">
    <property type="entry name" value="Glycos_transf_2"/>
    <property type="match status" value="1"/>
</dbReference>
<dbReference type="Proteomes" id="UP001300692">
    <property type="component" value="Unassembled WGS sequence"/>
</dbReference>
<evidence type="ECO:0000256" key="3">
    <source>
        <dbReference type="ARBA" id="ARBA00022679"/>
    </source>
</evidence>
<feature type="transmembrane region" description="Helical" evidence="4">
    <location>
        <begin position="336"/>
        <end position="358"/>
    </location>
</feature>
<evidence type="ECO:0000256" key="4">
    <source>
        <dbReference type="SAM" id="Phobius"/>
    </source>
</evidence>
<evidence type="ECO:0000256" key="1">
    <source>
        <dbReference type="ARBA" id="ARBA00006739"/>
    </source>
</evidence>
<name>A0ABT3CSM9_9BACT</name>
<proteinExistence type="inferred from homology"/>
<evidence type="ECO:0000256" key="2">
    <source>
        <dbReference type="ARBA" id="ARBA00022676"/>
    </source>
</evidence>
<feature type="transmembrane region" description="Helical" evidence="4">
    <location>
        <begin position="6"/>
        <end position="25"/>
    </location>
</feature>
<evidence type="ECO:0000313" key="6">
    <source>
        <dbReference type="EMBL" id="MCV9386725.1"/>
    </source>
</evidence>
<reference evidence="6 7" key="1">
    <citation type="submission" date="2022-10" db="EMBL/GenBank/DDBJ databases">
        <title>Comparative genomics and taxonomic characterization of three novel marine species of genus Reichenbachiella exhibiting antioxidant and polysaccharide degradation activities.</title>
        <authorList>
            <person name="Muhammad N."/>
            <person name="Lee Y.-J."/>
            <person name="Ko J."/>
            <person name="Kim S.-G."/>
        </authorList>
    </citation>
    <scope>NUCLEOTIDE SEQUENCE [LARGE SCALE GENOMIC DNA]</scope>
    <source>
        <strain evidence="6 7">ABR2-5</strain>
    </source>
</reference>
<feature type="transmembrane region" description="Helical" evidence="4">
    <location>
        <begin position="278"/>
        <end position="298"/>
    </location>
</feature>
<dbReference type="SUPFAM" id="SSF53448">
    <property type="entry name" value="Nucleotide-diphospho-sugar transferases"/>
    <property type="match status" value="1"/>
</dbReference>
<dbReference type="GO" id="GO:0016757">
    <property type="term" value="F:glycosyltransferase activity"/>
    <property type="evidence" value="ECO:0007669"/>
    <property type="project" value="UniProtKB-KW"/>
</dbReference>
<keyword evidence="4" id="KW-0472">Membrane</keyword>
<feature type="domain" description="Glycosyltransferase 2-like" evidence="5">
    <location>
        <begin position="43"/>
        <end position="170"/>
    </location>
</feature>
<protein>
    <submittedName>
        <fullName evidence="6">Glycosyltransferase</fullName>
        <ecNumber evidence="6">2.4.-.-</ecNumber>
    </submittedName>
</protein>
<comment type="caution">
    <text evidence="6">The sequence shown here is derived from an EMBL/GenBank/DDBJ whole genome shotgun (WGS) entry which is preliminary data.</text>
</comment>
<organism evidence="6 7">
    <name type="scientific">Reichenbachiella ulvae</name>
    <dbReference type="NCBI Taxonomy" id="2980104"/>
    <lineage>
        <taxon>Bacteria</taxon>
        <taxon>Pseudomonadati</taxon>
        <taxon>Bacteroidota</taxon>
        <taxon>Cytophagia</taxon>
        <taxon>Cytophagales</taxon>
        <taxon>Reichenbachiellaceae</taxon>
        <taxon>Reichenbachiella</taxon>
    </lineage>
</organism>
<dbReference type="EC" id="2.4.-.-" evidence="6"/>
<keyword evidence="4" id="KW-1133">Transmembrane helix</keyword>
<dbReference type="PANTHER" id="PTHR43630:SF1">
    <property type="entry name" value="POLY-BETA-1,6-N-ACETYL-D-GLUCOSAMINE SYNTHASE"/>
    <property type="match status" value="1"/>
</dbReference>
<keyword evidence="7" id="KW-1185">Reference proteome</keyword>
<feature type="transmembrane region" description="Helical" evidence="4">
    <location>
        <begin position="304"/>
        <end position="324"/>
    </location>
</feature>
<dbReference type="PANTHER" id="PTHR43630">
    <property type="entry name" value="POLY-BETA-1,6-N-ACETYL-D-GLUCOSAMINE SYNTHASE"/>
    <property type="match status" value="1"/>
</dbReference>
<keyword evidence="4" id="KW-0812">Transmembrane</keyword>
<gene>
    <name evidence="6" type="ORF">N7U62_08630</name>
</gene>
<evidence type="ECO:0000313" key="7">
    <source>
        <dbReference type="Proteomes" id="UP001300692"/>
    </source>
</evidence>
<dbReference type="RefSeq" id="WP_264137550.1">
    <property type="nucleotide sequence ID" value="NZ_JAOYOD010000001.1"/>
</dbReference>
<dbReference type="EMBL" id="JAOYOD010000001">
    <property type="protein sequence ID" value="MCV9386725.1"/>
    <property type="molecule type" value="Genomic_DNA"/>
</dbReference>
<evidence type="ECO:0000259" key="5">
    <source>
        <dbReference type="Pfam" id="PF00535"/>
    </source>
</evidence>